<organism evidence="2">
    <name type="scientific">Arcella intermedia</name>
    <dbReference type="NCBI Taxonomy" id="1963864"/>
    <lineage>
        <taxon>Eukaryota</taxon>
        <taxon>Amoebozoa</taxon>
        <taxon>Tubulinea</taxon>
        <taxon>Elardia</taxon>
        <taxon>Arcellinida</taxon>
        <taxon>Sphaerothecina</taxon>
        <taxon>Arcellidae</taxon>
        <taxon>Arcella</taxon>
    </lineage>
</organism>
<feature type="region of interest" description="Disordered" evidence="1">
    <location>
        <begin position="1"/>
        <end position="48"/>
    </location>
</feature>
<dbReference type="EMBL" id="GIBP01012213">
    <property type="protein sequence ID" value="NDV41182.1"/>
    <property type="molecule type" value="Transcribed_RNA"/>
</dbReference>
<name>A0A6B2LVA6_9EUKA</name>
<feature type="compositionally biased region" description="Basic residues" evidence="1">
    <location>
        <begin position="37"/>
        <end position="48"/>
    </location>
</feature>
<evidence type="ECO:0000313" key="2">
    <source>
        <dbReference type="EMBL" id="NDV41182.1"/>
    </source>
</evidence>
<protein>
    <submittedName>
        <fullName evidence="2">Uncharacterized protein</fullName>
    </submittedName>
</protein>
<proteinExistence type="predicted"/>
<accession>A0A6B2LVA6</accession>
<evidence type="ECO:0000256" key="1">
    <source>
        <dbReference type="SAM" id="MobiDB-lite"/>
    </source>
</evidence>
<dbReference type="AlphaFoldDB" id="A0A6B2LVA6"/>
<sequence length="48" mass="5587">MLLPTNPPLRFNLPSNLRLPMNPPPPSNPLPNLRLSPPHRHQLLHQRR</sequence>
<reference evidence="2" key="1">
    <citation type="journal article" date="2020" name="J. Eukaryot. Microbiol.">
        <title>De novo Sequencing, Assembly and Annotation of the Transcriptome for the Free-Living Testate Amoeba Arcella intermedia.</title>
        <authorList>
            <person name="Ribeiro G.M."/>
            <person name="Porfirio-Sousa A.L."/>
            <person name="Maurer-Alcala X.X."/>
            <person name="Katz L.A."/>
            <person name="Lahr D.J.G."/>
        </authorList>
    </citation>
    <scope>NUCLEOTIDE SEQUENCE</scope>
</reference>